<evidence type="ECO:0000313" key="4">
    <source>
        <dbReference type="Proteomes" id="UP000095621"/>
    </source>
</evidence>
<reference evidence="3 4" key="1">
    <citation type="submission" date="2015-09" db="EMBL/GenBank/DDBJ databases">
        <authorList>
            <consortium name="Pathogen Informatics"/>
        </authorList>
    </citation>
    <scope>NUCLEOTIDE SEQUENCE [LARGE SCALE GENOMIC DNA]</scope>
    <source>
        <strain evidence="3 4">2789STDY5834875</strain>
    </source>
</reference>
<feature type="region of interest" description="Disordered" evidence="2">
    <location>
        <begin position="679"/>
        <end position="709"/>
    </location>
</feature>
<feature type="coiled-coil region" evidence="1">
    <location>
        <begin position="805"/>
        <end position="832"/>
    </location>
</feature>
<sequence>MNSVAEEILSYMGSQAFSEEDFLAHYGMPRRSGRYPWGSGEEPFQHSGDFLSRVEEMRKSKFTYTDEDGVKWTGDNAIAKSLGYTSSDFRTVCAIANNERRAVKVAAAKALKEKGFNATEIGRQMGINESSVRSLLDEKAEERMNQARATADFLKEQVDKKKMIDVGSKANLELNVSKEKMDQALYMLQAEGGYEIWGNRFPQATNKGQLTTQKVLCVPGTPHSAIYDFGKVQTIGDYITRDDGKTFEKKFHYPESLNSKRLEICYAEDGGIKKDGLIELRRNVPDLSLGESRYSQVRIMVDGKKYIKGMAVYADDLPEGIDVRFNTNKSNKLSKLECLKDVKSDPDNPFGALIKEEGGQYWYTDSKGKKKLGLINKTREEGEWEEWKDSLPSQFLSKQNKVLAEKQLGIAKADKQSEFDDIMALNNPTIKKYYLDKFASSCDSAAVHLQAAALPGQKYHVILPLTTMSDREAYAPDYADGTKLALVRYPHGGTFEIPIVTVNNRNKEAIKMIGKSSTDAIGISANVAGRLSGADFDGDTVMCIPTHDRGGKVKITSTPELKDLEGFDPKLNYGGECIKDSDGKEHYYRNGREYRLMTKTDTEMGKISNLITDMTLIGATEDELARAVKHSMVVIDAEKHHLDYKQSELDNNIVALKKKYQGKAQGGAATIISQSKGEYDVDKRQGTPRTNLKRNEYKNNPEKGDIWYDPSRPEGALLYKKADDADYQITKVNKRTGEVTTITKTRQQKSTKMAETDDANTLVSTHRHPMELVYADYANAMKDMANKARIAIADTGKVAYSREAKSKYEGEVKSLLEKLNNAEKNAVRERAAQRIANANINEKLEANPDMKAKDKKKVSQQALSKARLEVGSVKRRDRNIVITDNEWEAIQAGAVSETILKRILNNSDPDSLRAKAMPKESSALSDVKIARIKAMSASYTIAQIADKLGYSTSTISKALKGGN</sequence>
<protein>
    <submittedName>
        <fullName evidence="3">Uncharacterized protein</fullName>
    </submittedName>
</protein>
<gene>
    <name evidence="3" type="ORF">ERS852490_01390</name>
</gene>
<feature type="compositionally biased region" description="Basic and acidic residues" evidence="2">
    <location>
        <begin position="693"/>
        <end position="706"/>
    </location>
</feature>
<dbReference type="EMBL" id="CZBU01000003">
    <property type="protein sequence ID" value="CUQ77095.1"/>
    <property type="molecule type" value="Genomic_DNA"/>
</dbReference>
<accession>A0A174YPN8</accession>
<proteinExistence type="predicted"/>
<keyword evidence="1" id="KW-0175">Coiled coil</keyword>
<organism evidence="3 4">
    <name type="scientific">Lachnospira eligens</name>
    <dbReference type="NCBI Taxonomy" id="39485"/>
    <lineage>
        <taxon>Bacteria</taxon>
        <taxon>Bacillati</taxon>
        <taxon>Bacillota</taxon>
        <taxon>Clostridia</taxon>
        <taxon>Lachnospirales</taxon>
        <taxon>Lachnospiraceae</taxon>
        <taxon>Lachnospira</taxon>
    </lineage>
</organism>
<name>A0A174YPN8_9FIRM</name>
<evidence type="ECO:0000313" key="3">
    <source>
        <dbReference type="EMBL" id="CUQ77095.1"/>
    </source>
</evidence>
<dbReference type="AlphaFoldDB" id="A0A174YPN8"/>
<evidence type="ECO:0000256" key="1">
    <source>
        <dbReference type="SAM" id="Coils"/>
    </source>
</evidence>
<dbReference type="RefSeq" id="WP_242865580.1">
    <property type="nucleotide sequence ID" value="NZ_CZBU01000003.1"/>
</dbReference>
<evidence type="ECO:0000256" key="2">
    <source>
        <dbReference type="SAM" id="MobiDB-lite"/>
    </source>
</evidence>
<dbReference type="Proteomes" id="UP000095621">
    <property type="component" value="Unassembled WGS sequence"/>
</dbReference>